<sequence length="363" mass="39284">MRTLNKLKLSLFSLILIFIFGCHSSESNNTNLLAPTISIKLVDKSGDFEEVNVEVVDVLIKMDNDWISLNSNQKVINLLDLTGGVHEILVDKFPIPPGTLKQIRLVLGENNTIVIKNDFNEGVAHDLKTPSAQQSGLKLKVDALIEEGFTYDFVLDFDVDKSVIIAGKSGNINLKPVMRVTTEVSSGIIEGSVLPVDESAVASVVDTKGTSETEDDEVISAYTNYNGDFALWGVPTGTYEVVLTPVDSNSKYKVTTVSDVEVVNGDITVIKPAIELALKEGTITGEILNKNVVVTASIVVNGIDIQVNTNQEGVFLLENIPIGVYKITLTPADGSGLVKVELNNEEVKEDQINDLGDITLPEV</sequence>
<proteinExistence type="predicted"/>
<reference evidence="3" key="1">
    <citation type="submission" date="2023-07" db="EMBL/GenBank/DDBJ databases">
        <title>Two novel species in the genus Flavivirga.</title>
        <authorList>
            <person name="Kwon K."/>
        </authorList>
    </citation>
    <scope>NUCLEOTIDE SEQUENCE</scope>
    <source>
        <strain evidence="3">KACC 14157</strain>
    </source>
</reference>
<comment type="caution">
    <text evidence="3">The sequence shown here is derived from an EMBL/GenBank/DDBJ whole genome shotgun (WGS) entry which is preliminary data.</text>
</comment>
<gene>
    <name evidence="3" type="ORF">Q4Q39_06290</name>
</gene>
<feature type="signal peptide" evidence="1">
    <location>
        <begin position="1"/>
        <end position="24"/>
    </location>
</feature>
<dbReference type="Proteomes" id="UP001176891">
    <property type="component" value="Unassembled WGS sequence"/>
</dbReference>
<dbReference type="InterPro" id="IPR025491">
    <property type="entry name" value="DUF4382"/>
</dbReference>
<accession>A0ABT8WZA9</accession>
<dbReference type="InterPro" id="IPR013784">
    <property type="entry name" value="Carb-bd-like_fold"/>
</dbReference>
<evidence type="ECO:0000313" key="3">
    <source>
        <dbReference type="EMBL" id="MDO5987014.1"/>
    </source>
</evidence>
<dbReference type="PROSITE" id="PS51257">
    <property type="entry name" value="PROKAR_LIPOPROTEIN"/>
    <property type="match status" value="1"/>
</dbReference>
<dbReference type="Pfam" id="PF14321">
    <property type="entry name" value="DUF4382"/>
    <property type="match status" value="1"/>
</dbReference>
<dbReference type="RefSeq" id="WP_303281556.1">
    <property type="nucleotide sequence ID" value="NZ_BAABCZ010000005.1"/>
</dbReference>
<evidence type="ECO:0000259" key="2">
    <source>
        <dbReference type="Pfam" id="PF14321"/>
    </source>
</evidence>
<evidence type="ECO:0000256" key="1">
    <source>
        <dbReference type="SAM" id="SignalP"/>
    </source>
</evidence>
<name>A0ABT8WZA9_9FLAO</name>
<organism evidence="3 4">
    <name type="scientific">Flavivirga amylovorans</name>
    <dbReference type="NCBI Taxonomy" id="870486"/>
    <lineage>
        <taxon>Bacteria</taxon>
        <taxon>Pseudomonadati</taxon>
        <taxon>Bacteroidota</taxon>
        <taxon>Flavobacteriia</taxon>
        <taxon>Flavobacteriales</taxon>
        <taxon>Flavobacteriaceae</taxon>
        <taxon>Flavivirga</taxon>
    </lineage>
</organism>
<dbReference type="EMBL" id="JAUOEM010000002">
    <property type="protein sequence ID" value="MDO5987014.1"/>
    <property type="molecule type" value="Genomic_DNA"/>
</dbReference>
<keyword evidence="4" id="KW-1185">Reference proteome</keyword>
<feature type="domain" description="DUF4382" evidence="2">
    <location>
        <begin position="36"/>
        <end position="176"/>
    </location>
</feature>
<protein>
    <submittedName>
        <fullName evidence="3">DUF4382 domain-containing protein</fullName>
    </submittedName>
</protein>
<feature type="chain" id="PRO_5045133952" evidence="1">
    <location>
        <begin position="25"/>
        <end position="363"/>
    </location>
</feature>
<dbReference type="SUPFAM" id="SSF49452">
    <property type="entry name" value="Starch-binding domain-like"/>
    <property type="match status" value="2"/>
</dbReference>
<keyword evidence="1" id="KW-0732">Signal</keyword>
<evidence type="ECO:0000313" key="4">
    <source>
        <dbReference type="Proteomes" id="UP001176891"/>
    </source>
</evidence>